<sequence>MKKKKAIIIFIMLSMPCASVISQVSDLSLLSSLTEGIPGSIGDSETESEDLTENQRDSTKLNQEADFEDKNYGYTGGKNFTNPPQQKFSDKPLSYFGYDFFIGTPTTFAPTTNVPIP</sequence>
<organism evidence="2">
    <name type="scientific">marine metagenome</name>
    <dbReference type="NCBI Taxonomy" id="408172"/>
    <lineage>
        <taxon>unclassified sequences</taxon>
        <taxon>metagenomes</taxon>
        <taxon>ecological metagenomes</taxon>
    </lineage>
</organism>
<feature type="region of interest" description="Disordered" evidence="1">
    <location>
        <begin position="38"/>
        <end position="67"/>
    </location>
</feature>
<protein>
    <submittedName>
        <fullName evidence="2">Uncharacterized protein</fullName>
    </submittedName>
</protein>
<proteinExistence type="predicted"/>
<evidence type="ECO:0000256" key="1">
    <source>
        <dbReference type="SAM" id="MobiDB-lite"/>
    </source>
</evidence>
<accession>A0A382L7X0</accession>
<feature type="non-terminal residue" evidence="2">
    <location>
        <position position="117"/>
    </location>
</feature>
<name>A0A382L7X0_9ZZZZ</name>
<gene>
    <name evidence="2" type="ORF">METZ01_LOCUS285624</name>
</gene>
<evidence type="ECO:0000313" key="2">
    <source>
        <dbReference type="EMBL" id="SVC32770.1"/>
    </source>
</evidence>
<reference evidence="2" key="1">
    <citation type="submission" date="2018-05" db="EMBL/GenBank/DDBJ databases">
        <authorList>
            <person name="Lanie J.A."/>
            <person name="Ng W.-L."/>
            <person name="Kazmierczak K.M."/>
            <person name="Andrzejewski T.M."/>
            <person name="Davidsen T.M."/>
            <person name="Wayne K.J."/>
            <person name="Tettelin H."/>
            <person name="Glass J.I."/>
            <person name="Rusch D."/>
            <person name="Podicherti R."/>
            <person name="Tsui H.-C.T."/>
            <person name="Winkler M.E."/>
        </authorList>
    </citation>
    <scope>NUCLEOTIDE SEQUENCE</scope>
</reference>
<dbReference type="AlphaFoldDB" id="A0A382L7X0"/>
<dbReference type="EMBL" id="UINC01085327">
    <property type="protein sequence ID" value="SVC32770.1"/>
    <property type="molecule type" value="Genomic_DNA"/>
</dbReference>